<accession>A0A4Q2EFQ6</accession>
<comment type="caution">
    <text evidence="9">The sequence shown here is derived from an EMBL/GenBank/DDBJ whole genome shotgun (WGS) entry which is preliminary data.</text>
</comment>
<evidence type="ECO:0000256" key="3">
    <source>
        <dbReference type="ARBA" id="ARBA00022475"/>
    </source>
</evidence>
<dbReference type="Proteomes" id="UP000290624">
    <property type="component" value="Unassembled WGS sequence"/>
</dbReference>
<dbReference type="InterPro" id="IPR000515">
    <property type="entry name" value="MetI-like"/>
</dbReference>
<comment type="subcellular location">
    <subcellularLocation>
        <location evidence="1 7">Cell membrane</location>
        <topology evidence="1 7">Multi-pass membrane protein</topology>
    </subcellularLocation>
</comment>
<dbReference type="PANTHER" id="PTHR43163:SF6">
    <property type="entry name" value="DIPEPTIDE TRANSPORT SYSTEM PERMEASE PROTEIN DPPB-RELATED"/>
    <property type="match status" value="1"/>
</dbReference>
<protein>
    <submittedName>
        <fullName evidence="9">ABC transporter permease</fullName>
    </submittedName>
</protein>
<evidence type="ECO:0000313" key="9">
    <source>
        <dbReference type="EMBL" id="RXW31476.1"/>
    </source>
</evidence>
<comment type="similarity">
    <text evidence="7">Belongs to the binding-protein-dependent transport system permease family.</text>
</comment>
<dbReference type="OrthoDB" id="147688at2"/>
<evidence type="ECO:0000256" key="1">
    <source>
        <dbReference type="ARBA" id="ARBA00004651"/>
    </source>
</evidence>
<feature type="transmembrane region" description="Helical" evidence="7">
    <location>
        <begin position="103"/>
        <end position="126"/>
    </location>
</feature>
<dbReference type="Pfam" id="PF19300">
    <property type="entry name" value="BPD_transp_1_N"/>
    <property type="match status" value="1"/>
</dbReference>
<keyword evidence="10" id="KW-1185">Reference proteome</keyword>
<feature type="transmembrane region" description="Helical" evidence="7">
    <location>
        <begin position="279"/>
        <end position="300"/>
    </location>
</feature>
<dbReference type="InterPro" id="IPR035906">
    <property type="entry name" value="MetI-like_sf"/>
</dbReference>
<evidence type="ECO:0000256" key="4">
    <source>
        <dbReference type="ARBA" id="ARBA00022692"/>
    </source>
</evidence>
<gene>
    <name evidence="9" type="ORF">C1706_11380</name>
</gene>
<evidence type="ECO:0000256" key="7">
    <source>
        <dbReference type="RuleBase" id="RU363032"/>
    </source>
</evidence>
<organism evidence="9 10">
    <name type="scientific">Propioniciclava flava</name>
    <dbReference type="NCBI Taxonomy" id="2072026"/>
    <lineage>
        <taxon>Bacteria</taxon>
        <taxon>Bacillati</taxon>
        <taxon>Actinomycetota</taxon>
        <taxon>Actinomycetes</taxon>
        <taxon>Propionibacteriales</taxon>
        <taxon>Propionibacteriaceae</taxon>
        <taxon>Propioniciclava</taxon>
    </lineage>
</organism>
<dbReference type="Gene3D" id="1.10.3720.10">
    <property type="entry name" value="MetI-like"/>
    <property type="match status" value="1"/>
</dbReference>
<dbReference type="RefSeq" id="WP_129459361.1">
    <property type="nucleotide sequence ID" value="NZ_PPCV01000008.1"/>
</dbReference>
<evidence type="ECO:0000256" key="6">
    <source>
        <dbReference type="ARBA" id="ARBA00023136"/>
    </source>
</evidence>
<evidence type="ECO:0000313" key="10">
    <source>
        <dbReference type="Proteomes" id="UP000290624"/>
    </source>
</evidence>
<keyword evidence="4 7" id="KW-0812">Transmembrane</keyword>
<feature type="domain" description="ABC transmembrane type-1" evidence="8">
    <location>
        <begin position="99"/>
        <end position="296"/>
    </location>
</feature>
<reference evidence="9 10" key="1">
    <citation type="submission" date="2018-01" db="EMBL/GenBank/DDBJ databases">
        <title>Lactibacter flavus gen. nov., sp. nov., a novel bacterium of the family Propionibacteriaceae isolated from raw milk and dairy products.</title>
        <authorList>
            <person name="Wenning M."/>
            <person name="Breitenwieser F."/>
            <person name="Huptas C."/>
            <person name="von Neubeck M."/>
            <person name="Busse H.-J."/>
            <person name="Scherer S."/>
        </authorList>
    </citation>
    <scope>NUCLEOTIDE SEQUENCE [LARGE SCALE GENOMIC DNA]</scope>
    <source>
        <strain evidence="9 10">VG341</strain>
    </source>
</reference>
<feature type="transmembrane region" description="Helical" evidence="7">
    <location>
        <begin position="172"/>
        <end position="192"/>
    </location>
</feature>
<dbReference type="AlphaFoldDB" id="A0A4Q2EFQ6"/>
<dbReference type="GO" id="GO:0005886">
    <property type="term" value="C:plasma membrane"/>
    <property type="evidence" value="ECO:0007669"/>
    <property type="project" value="UniProtKB-SubCell"/>
</dbReference>
<feature type="transmembrane region" description="Helical" evidence="7">
    <location>
        <begin position="235"/>
        <end position="259"/>
    </location>
</feature>
<name>A0A4Q2EFQ6_9ACTN</name>
<sequence>MAGRVLRRFGAALATLLAASILVWVMLMAAPTDPVEGILRARGILEPDPYQVAAMRTELGLDDPPVLRYLRWLAAWFHGDFGVSWKSGRPVAEEIAQRLPATALLTGVSMLMAVVASVLLGVTAASCHRRAWDTVVRVITLALVIVPSFLFGLLVLNTVVLRLKWGRVVADGTWLTVWWPALTLACGAIGYWSRVLRASVLEALSAPYLLVSRARGASLTRQVFVHALPNALPPWLTIVALGAAGLLGGAPIVEAVFTWPGVGAYTVQAISAGDAPVVLFYTMVAITTFIVVSLLTDVLVTVLDPRLRTPTAVAS</sequence>
<evidence type="ECO:0000256" key="5">
    <source>
        <dbReference type="ARBA" id="ARBA00022989"/>
    </source>
</evidence>
<keyword evidence="2 7" id="KW-0813">Transport</keyword>
<dbReference type="Pfam" id="PF00528">
    <property type="entry name" value="BPD_transp_1"/>
    <property type="match status" value="1"/>
</dbReference>
<dbReference type="EMBL" id="PPCV01000008">
    <property type="protein sequence ID" value="RXW31476.1"/>
    <property type="molecule type" value="Genomic_DNA"/>
</dbReference>
<keyword evidence="3" id="KW-1003">Cell membrane</keyword>
<keyword evidence="6 7" id="KW-0472">Membrane</keyword>
<dbReference type="CDD" id="cd06261">
    <property type="entry name" value="TM_PBP2"/>
    <property type="match status" value="1"/>
</dbReference>
<feature type="transmembrane region" description="Helical" evidence="7">
    <location>
        <begin position="138"/>
        <end position="160"/>
    </location>
</feature>
<evidence type="ECO:0000256" key="2">
    <source>
        <dbReference type="ARBA" id="ARBA00022448"/>
    </source>
</evidence>
<dbReference type="InterPro" id="IPR045621">
    <property type="entry name" value="BPD_transp_1_N"/>
</dbReference>
<dbReference type="GO" id="GO:0055085">
    <property type="term" value="P:transmembrane transport"/>
    <property type="evidence" value="ECO:0007669"/>
    <property type="project" value="InterPro"/>
</dbReference>
<keyword evidence="5 7" id="KW-1133">Transmembrane helix</keyword>
<evidence type="ECO:0000259" key="8">
    <source>
        <dbReference type="PROSITE" id="PS50928"/>
    </source>
</evidence>
<proteinExistence type="inferred from homology"/>
<dbReference type="SUPFAM" id="SSF161098">
    <property type="entry name" value="MetI-like"/>
    <property type="match status" value="1"/>
</dbReference>
<dbReference type="PROSITE" id="PS50928">
    <property type="entry name" value="ABC_TM1"/>
    <property type="match status" value="1"/>
</dbReference>
<dbReference type="PANTHER" id="PTHR43163">
    <property type="entry name" value="DIPEPTIDE TRANSPORT SYSTEM PERMEASE PROTEIN DPPB-RELATED"/>
    <property type="match status" value="1"/>
</dbReference>